<gene>
    <name evidence="2" type="ORF">H1R20_g15982</name>
</gene>
<feature type="region of interest" description="Disordered" evidence="1">
    <location>
        <begin position="625"/>
        <end position="647"/>
    </location>
</feature>
<keyword evidence="3" id="KW-1185">Reference proteome</keyword>
<protein>
    <submittedName>
        <fullName evidence="2">Uncharacterized protein</fullName>
    </submittedName>
</protein>
<dbReference type="EMBL" id="JANBPK010001672">
    <property type="protein sequence ID" value="KAJ2921114.1"/>
    <property type="molecule type" value="Genomic_DNA"/>
</dbReference>
<sequence>MFLDSNKWPTTWAEYRMLDRWFDETLPGLQFQGSTFQGKTMLVKLYGKCPEVWPAKARNWDNLDEYFQSRLHVEASTRNARAKGNSVLGRYSVGWAAQKRLPQLKAELEDRLSADRVTQAPINRSSVSTGIQGRQDASLPTVQALPSATQKHPGVVQVRTPPSQPQPFPSLKRKLNTDQSLLPQKRVKVSSDQEPLATPRPHVPVANTSSGLSVPRISNISRRPTPTFGSQQTRVPSVQANPSTSVPSSHAVPRDSQQLAPGTISNPNSNRTPPSSISAAIPSGVQKQKSKNNNDAPPLANSQLRGVKQRFNTEILEAPAQQEAFFDQGFQEVGFRSGPMFGTQGSPPVQNSLTPAAILSRIPPVSSGPGVTQMVNPNSLFSSPNVAVGANPVPGPMFRNQGAALAQNARITPAGFMSGIPSSSSYANGIANVGPFPVQQQQVPLQIPRPVSQHPALLGPRGMMSIPDFQKALASLPGTQPVTVPERIDLVTPSPPTEGASGPEYAPVPPQPTIPASAPTENIAQPEPDYPPLREVVNQIPEPVVPPQVKVYLPLELEDLFTKEFFTTFVTEDETGSEVTWGPSNEGQESSPSVGYPAAPADSGPAAEESKHWFPIAILDLSAENAFDSQSPRTTPALPPPLKCRAL</sequence>
<proteinExistence type="predicted"/>
<organism evidence="2 3">
    <name type="scientific">Candolleomyces eurysporus</name>
    <dbReference type="NCBI Taxonomy" id="2828524"/>
    <lineage>
        <taxon>Eukaryota</taxon>
        <taxon>Fungi</taxon>
        <taxon>Dikarya</taxon>
        <taxon>Basidiomycota</taxon>
        <taxon>Agaricomycotina</taxon>
        <taxon>Agaricomycetes</taxon>
        <taxon>Agaricomycetidae</taxon>
        <taxon>Agaricales</taxon>
        <taxon>Agaricineae</taxon>
        <taxon>Psathyrellaceae</taxon>
        <taxon>Candolleomyces</taxon>
    </lineage>
</organism>
<feature type="compositionally biased region" description="Polar residues" evidence="1">
    <location>
        <begin position="582"/>
        <end position="593"/>
    </location>
</feature>
<feature type="region of interest" description="Disordered" evidence="1">
    <location>
        <begin position="148"/>
        <end position="304"/>
    </location>
</feature>
<feature type="compositionally biased region" description="Pro residues" evidence="1">
    <location>
        <begin position="637"/>
        <end position="647"/>
    </location>
</feature>
<evidence type="ECO:0000313" key="2">
    <source>
        <dbReference type="EMBL" id="KAJ2921114.1"/>
    </source>
</evidence>
<feature type="non-terminal residue" evidence="2">
    <location>
        <position position="1"/>
    </location>
</feature>
<reference evidence="2" key="1">
    <citation type="submission" date="2022-06" db="EMBL/GenBank/DDBJ databases">
        <title>Genome Sequence of Candolleomyces eurysporus.</title>
        <authorList>
            <person name="Buettner E."/>
        </authorList>
    </citation>
    <scope>NUCLEOTIDE SEQUENCE</scope>
    <source>
        <strain evidence="2">VTCC 930004</strain>
    </source>
</reference>
<dbReference type="Proteomes" id="UP001140091">
    <property type="component" value="Unassembled WGS sequence"/>
</dbReference>
<dbReference type="AlphaFoldDB" id="A0A9W8MA52"/>
<comment type="caution">
    <text evidence="2">The sequence shown here is derived from an EMBL/GenBank/DDBJ whole genome shotgun (WGS) entry which is preliminary data.</text>
</comment>
<dbReference type="OrthoDB" id="10347594at2759"/>
<feature type="compositionally biased region" description="Low complexity" evidence="1">
    <location>
        <begin position="263"/>
        <end position="283"/>
    </location>
</feature>
<accession>A0A9W8MA52</accession>
<name>A0A9W8MA52_9AGAR</name>
<evidence type="ECO:0000256" key="1">
    <source>
        <dbReference type="SAM" id="MobiDB-lite"/>
    </source>
</evidence>
<feature type="compositionally biased region" description="Polar residues" evidence="1">
    <location>
        <begin position="206"/>
        <end position="248"/>
    </location>
</feature>
<feature type="compositionally biased region" description="Polar residues" evidence="1">
    <location>
        <begin position="285"/>
        <end position="304"/>
    </location>
</feature>
<feature type="region of interest" description="Disordered" evidence="1">
    <location>
        <begin position="574"/>
        <end position="608"/>
    </location>
</feature>
<evidence type="ECO:0000313" key="3">
    <source>
        <dbReference type="Proteomes" id="UP001140091"/>
    </source>
</evidence>